<dbReference type="Proteomes" id="UP001082899">
    <property type="component" value="Unassembled WGS sequence"/>
</dbReference>
<name>A0ABT3ZP97_9BURK</name>
<evidence type="ECO:0000313" key="2">
    <source>
        <dbReference type="Proteomes" id="UP001082899"/>
    </source>
</evidence>
<dbReference type="RefSeq" id="WP_267848258.1">
    <property type="nucleotide sequence ID" value="NZ_JAPMXC010000003.1"/>
</dbReference>
<sequence length="132" mass="14850">MFRHTARHDPFPPATGLLTVFIDMPRIVAVTVGTRNRSRLKTLWRQRRGRGVRMLARAASRALPSISAASTYDVPATYKRKIDAPFAPSLLISSVNRFSRFPPVCEISRQGKRYGQPPGDRDPIFETGPIIF</sequence>
<keyword evidence="2" id="KW-1185">Reference proteome</keyword>
<gene>
    <name evidence="1" type="ORF">OVY01_14235</name>
</gene>
<reference evidence="1" key="1">
    <citation type="submission" date="2022-11" db="EMBL/GenBank/DDBJ databases">
        <title>Robbsia betulipollinis sp. nov., isolated from pollen of birch (Betula pendula).</title>
        <authorList>
            <person name="Shi H."/>
            <person name="Ambika Manirajan B."/>
            <person name="Ratering S."/>
            <person name="Geissler-Plaum R."/>
            <person name="Schnell S."/>
        </authorList>
    </citation>
    <scope>NUCLEOTIDE SEQUENCE</scope>
    <source>
        <strain evidence="1">Bb-Pol-6</strain>
    </source>
</reference>
<comment type="caution">
    <text evidence="1">The sequence shown here is derived from an EMBL/GenBank/DDBJ whole genome shotgun (WGS) entry which is preliminary data.</text>
</comment>
<proteinExistence type="predicted"/>
<accession>A0ABT3ZP97</accession>
<protein>
    <submittedName>
        <fullName evidence="1">Uncharacterized protein</fullName>
    </submittedName>
</protein>
<dbReference type="EMBL" id="JAPMXC010000003">
    <property type="protein sequence ID" value="MCY0388373.1"/>
    <property type="molecule type" value="Genomic_DNA"/>
</dbReference>
<organism evidence="1 2">
    <name type="scientific">Robbsia betulipollinis</name>
    <dbReference type="NCBI Taxonomy" id="2981849"/>
    <lineage>
        <taxon>Bacteria</taxon>
        <taxon>Pseudomonadati</taxon>
        <taxon>Pseudomonadota</taxon>
        <taxon>Betaproteobacteria</taxon>
        <taxon>Burkholderiales</taxon>
        <taxon>Burkholderiaceae</taxon>
        <taxon>Robbsia</taxon>
    </lineage>
</organism>
<evidence type="ECO:0000313" key="1">
    <source>
        <dbReference type="EMBL" id="MCY0388373.1"/>
    </source>
</evidence>